<organism evidence="1 2">
    <name type="scientific">Gracilibacillus marinus</name>
    <dbReference type="NCBI Taxonomy" id="630535"/>
    <lineage>
        <taxon>Bacteria</taxon>
        <taxon>Bacillati</taxon>
        <taxon>Bacillota</taxon>
        <taxon>Bacilli</taxon>
        <taxon>Bacillales</taxon>
        <taxon>Bacillaceae</taxon>
        <taxon>Gracilibacillus</taxon>
    </lineage>
</organism>
<comment type="caution">
    <text evidence="1">The sequence shown here is derived from an EMBL/GenBank/DDBJ whole genome shotgun (WGS) entry which is preliminary data.</text>
</comment>
<name>A0ABV8VYZ9_9BACI</name>
<reference evidence="2" key="1">
    <citation type="journal article" date="2019" name="Int. J. Syst. Evol. Microbiol.">
        <title>The Global Catalogue of Microorganisms (GCM) 10K type strain sequencing project: providing services to taxonomists for standard genome sequencing and annotation.</title>
        <authorList>
            <consortium name="The Broad Institute Genomics Platform"/>
            <consortium name="The Broad Institute Genome Sequencing Center for Infectious Disease"/>
            <person name="Wu L."/>
            <person name="Ma J."/>
        </authorList>
    </citation>
    <scope>NUCLEOTIDE SEQUENCE [LARGE SCALE GENOMIC DNA]</scope>
    <source>
        <strain evidence="2">KACC 14058</strain>
    </source>
</reference>
<evidence type="ECO:0000313" key="2">
    <source>
        <dbReference type="Proteomes" id="UP001595880"/>
    </source>
</evidence>
<accession>A0ABV8VYZ9</accession>
<dbReference type="RefSeq" id="WP_390200646.1">
    <property type="nucleotide sequence ID" value="NZ_JBHSDV010000006.1"/>
</dbReference>
<protein>
    <submittedName>
        <fullName evidence="1">Uncharacterized protein</fullName>
    </submittedName>
</protein>
<proteinExistence type="predicted"/>
<keyword evidence="2" id="KW-1185">Reference proteome</keyword>
<evidence type="ECO:0000313" key="1">
    <source>
        <dbReference type="EMBL" id="MFC4389130.1"/>
    </source>
</evidence>
<sequence>MPTKKEVLERIKQDLWWRVIQEDDLKNLLSEVESNQKRVQIDNHNLDKLFKYFKLLSQSYFQGDPLNVKTSIEKVMLLIELELNKEYEGERL</sequence>
<dbReference type="EMBL" id="JBHSDV010000006">
    <property type="protein sequence ID" value="MFC4389130.1"/>
    <property type="molecule type" value="Genomic_DNA"/>
</dbReference>
<dbReference type="Proteomes" id="UP001595880">
    <property type="component" value="Unassembled WGS sequence"/>
</dbReference>
<gene>
    <name evidence="1" type="ORF">ACFOZ1_15215</name>
</gene>